<dbReference type="Gene3D" id="3.90.1200.10">
    <property type="match status" value="1"/>
</dbReference>
<sequence>MSMFSTLVGADRLRDHDDLQLDEPAEHHLCHGLPVLASDVAQDRVREEVVPAFGERPPRLDRHTALRALHEQLPVADCPFSWSVDHRLGIARRAGIEVPADLPEAPPVDHLVVCHGDPCAPNTLLPEEGSWSAHVDLGALGVADRWADLAAPPGVPT</sequence>
<evidence type="ECO:0000313" key="2">
    <source>
        <dbReference type="EMBL" id="ADI04375.1"/>
    </source>
</evidence>
<keyword evidence="2" id="KW-0808">Transferase</keyword>
<dbReference type="HOGENOM" id="CLU_1676805_0_0_11"/>
<evidence type="ECO:0000313" key="3">
    <source>
        <dbReference type="Proteomes" id="UP000000377"/>
    </source>
</evidence>
<name>D7CA47_STRBB</name>
<dbReference type="STRING" id="749414.SBI_01254"/>
<organism evidence="2 3">
    <name type="scientific">Streptomyces bingchenggensis (strain BCW-1)</name>
    <dbReference type="NCBI Taxonomy" id="749414"/>
    <lineage>
        <taxon>Bacteria</taxon>
        <taxon>Bacillati</taxon>
        <taxon>Actinomycetota</taxon>
        <taxon>Actinomycetes</taxon>
        <taxon>Kitasatosporales</taxon>
        <taxon>Streptomycetaceae</taxon>
        <taxon>Streptomyces</taxon>
    </lineage>
</organism>
<accession>D7CA47</accession>
<dbReference type="KEGG" id="sbh:SBI_01254"/>
<dbReference type="AlphaFoldDB" id="D7CA47"/>
<protein>
    <submittedName>
        <fullName evidence="2">Phosphotransferase</fullName>
    </submittedName>
</protein>
<dbReference type="GO" id="GO:0016740">
    <property type="term" value="F:transferase activity"/>
    <property type="evidence" value="ECO:0007669"/>
    <property type="project" value="UniProtKB-KW"/>
</dbReference>
<dbReference type="PATRIC" id="fig|749414.3.peg.1283"/>
<dbReference type="eggNOG" id="COG3231">
    <property type="taxonomic scope" value="Bacteria"/>
</dbReference>
<evidence type="ECO:0000259" key="1">
    <source>
        <dbReference type="Pfam" id="PF01636"/>
    </source>
</evidence>
<dbReference type="InterPro" id="IPR002575">
    <property type="entry name" value="Aminoglycoside_PTrfase"/>
</dbReference>
<dbReference type="SUPFAM" id="SSF56112">
    <property type="entry name" value="Protein kinase-like (PK-like)"/>
    <property type="match status" value="1"/>
</dbReference>
<feature type="domain" description="Aminoglycoside phosphotransferase" evidence="1">
    <location>
        <begin position="54"/>
        <end position="150"/>
    </location>
</feature>
<proteinExistence type="predicted"/>
<dbReference type="EMBL" id="CP002047">
    <property type="protein sequence ID" value="ADI04375.1"/>
    <property type="molecule type" value="Genomic_DNA"/>
</dbReference>
<dbReference type="InterPro" id="IPR011009">
    <property type="entry name" value="Kinase-like_dom_sf"/>
</dbReference>
<dbReference type="Proteomes" id="UP000000377">
    <property type="component" value="Chromosome"/>
</dbReference>
<reference evidence="2 3" key="1">
    <citation type="journal article" date="2010" name="J. Bacteriol.">
        <title>Genome sequence of the milbemycin-producing bacterium Streptomyces bingchenggensis.</title>
        <authorList>
            <person name="Wang X.J."/>
            <person name="Yan Y.J."/>
            <person name="Zhang B."/>
            <person name="An J."/>
            <person name="Wang J.J."/>
            <person name="Tian J."/>
            <person name="Jiang L."/>
            <person name="Chen Y.H."/>
            <person name="Huang S.X."/>
            <person name="Yin M."/>
            <person name="Zhang J."/>
            <person name="Gao A.L."/>
            <person name="Liu C.X."/>
            <person name="Zhu Z.X."/>
            <person name="Xiang W.S."/>
        </authorList>
    </citation>
    <scope>NUCLEOTIDE SEQUENCE [LARGE SCALE GENOMIC DNA]</scope>
    <source>
        <strain evidence="2 3">BCW-1</strain>
    </source>
</reference>
<dbReference type="Pfam" id="PF01636">
    <property type="entry name" value="APH"/>
    <property type="match status" value="1"/>
</dbReference>
<keyword evidence="3" id="KW-1185">Reference proteome</keyword>
<gene>
    <name evidence="2" type="ordered locus">SBI_01254</name>
</gene>